<dbReference type="GO" id="GO:0016757">
    <property type="term" value="F:glycosyltransferase activity"/>
    <property type="evidence" value="ECO:0007669"/>
    <property type="project" value="UniProtKB-KW"/>
</dbReference>
<dbReference type="GO" id="GO:0000139">
    <property type="term" value="C:Golgi membrane"/>
    <property type="evidence" value="ECO:0007669"/>
    <property type="project" value="UniProtKB-SubCell"/>
</dbReference>
<sequence length="423" mass="48065">MEKLNGGGVRPSIFRCVVFALFIFSFFIIYTNFAQFVMPIETVVQSSTKEYVYSTIETPLHPSSLFGSDNHVVERISPSSVGNNGEEDDRGRNISFPTNSEKSVSGFLVDEQQTENGDEYVDMDIDTGKKIEPVSDPCLGKYVYVHNIPSKFNTDLLKDCRSLCHWSDMCLSLSNEGLGPSIDNSQGVFLNKGWFATDQFALEVIFHNRMKQYKCQTNNSSLASAIYVPFYAGLDISRYLWGGFNTSIRDSTSHELLRWLTSRPEWQGLGGRDHFLVGGRIAWDFRRMTDKNSNWGNNLLVMPELKNMSMLLIESSPYHSNEVAIPYPTYFHPSTDDDVLQWQEKMRRQKKRHLFSFAGAPRPQSLKSIRGCIIQQCQASSSKCKLLECRKSSKNVCHDPSSVMKLFQDSVFCLQPPGDSFTR</sequence>
<dbReference type="PANTHER" id="PTHR11062:SF282">
    <property type="entry name" value="XYLOGLUCAN GALACTOSYLTRANSFERASE GT11-RELATED"/>
    <property type="match status" value="1"/>
</dbReference>
<dbReference type="EMBL" id="JABWDY010044107">
    <property type="protein sequence ID" value="KAF5175399.1"/>
    <property type="molecule type" value="Genomic_DNA"/>
</dbReference>
<dbReference type="Proteomes" id="UP000554482">
    <property type="component" value="Unassembled WGS sequence"/>
</dbReference>
<dbReference type="PANTHER" id="PTHR11062">
    <property type="entry name" value="EXOSTOSIN HEPARAN SULFATE GLYCOSYLTRANSFERASE -RELATED"/>
    <property type="match status" value="1"/>
</dbReference>
<keyword evidence="10" id="KW-1185">Reference proteome</keyword>
<proteinExistence type="inferred from homology"/>
<evidence type="ECO:0000256" key="2">
    <source>
        <dbReference type="ARBA" id="ARBA00010271"/>
    </source>
</evidence>
<dbReference type="InterPro" id="IPR040911">
    <property type="entry name" value="Exostosin_GT47"/>
</dbReference>
<protein>
    <submittedName>
        <fullName evidence="9">Xyloglucan galactosyltransferase katamari1-like protein</fullName>
    </submittedName>
</protein>
<comment type="subcellular location">
    <subcellularLocation>
        <location evidence="1">Golgi apparatus membrane</location>
        <topology evidence="1">Single-pass type II membrane protein</topology>
    </subcellularLocation>
</comment>
<feature type="non-terminal residue" evidence="9">
    <location>
        <position position="423"/>
    </location>
</feature>
<keyword evidence="9" id="KW-0808">Transferase</keyword>
<keyword evidence="5" id="KW-0333">Golgi apparatus</keyword>
<dbReference type="Pfam" id="PF03016">
    <property type="entry name" value="Exostosin_GT47"/>
    <property type="match status" value="1"/>
</dbReference>
<keyword evidence="7" id="KW-0812">Transmembrane</keyword>
<reference evidence="9 10" key="1">
    <citation type="submission" date="2020-06" db="EMBL/GenBank/DDBJ databases">
        <title>Transcriptomic and genomic resources for Thalictrum thalictroides and T. hernandezii: Facilitating candidate gene discovery in an emerging model plant lineage.</title>
        <authorList>
            <person name="Arias T."/>
            <person name="Riano-Pachon D.M."/>
            <person name="Di Stilio V.S."/>
        </authorList>
    </citation>
    <scope>NUCLEOTIDE SEQUENCE [LARGE SCALE GENOMIC DNA]</scope>
    <source>
        <strain evidence="10">cv. WT478/WT964</strain>
        <tissue evidence="9">Leaves</tissue>
    </source>
</reference>
<keyword evidence="7" id="KW-1133">Transmembrane helix</keyword>
<evidence type="ECO:0000256" key="7">
    <source>
        <dbReference type="SAM" id="Phobius"/>
    </source>
</evidence>
<dbReference type="AlphaFoldDB" id="A0A7J6US95"/>
<organism evidence="9 10">
    <name type="scientific">Thalictrum thalictroides</name>
    <name type="common">Rue-anemone</name>
    <name type="synonym">Anemone thalictroides</name>
    <dbReference type="NCBI Taxonomy" id="46969"/>
    <lineage>
        <taxon>Eukaryota</taxon>
        <taxon>Viridiplantae</taxon>
        <taxon>Streptophyta</taxon>
        <taxon>Embryophyta</taxon>
        <taxon>Tracheophyta</taxon>
        <taxon>Spermatophyta</taxon>
        <taxon>Magnoliopsida</taxon>
        <taxon>Ranunculales</taxon>
        <taxon>Ranunculaceae</taxon>
        <taxon>Thalictroideae</taxon>
        <taxon>Thalictrum</taxon>
    </lineage>
</organism>
<evidence type="ECO:0000313" key="9">
    <source>
        <dbReference type="EMBL" id="KAF5175399.1"/>
    </source>
</evidence>
<evidence type="ECO:0000256" key="5">
    <source>
        <dbReference type="ARBA" id="ARBA00023034"/>
    </source>
</evidence>
<evidence type="ECO:0000256" key="4">
    <source>
        <dbReference type="ARBA" id="ARBA00022968"/>
    </source>
</evidence>
<feature type="region of interest" description="Disordered" evidence="6">
    <location>
        <begin position="77"/>
        <end position="101"/>
    </location>
</feature>
<evidence type="ECO:0000256" key="6">
    <source>
        <dbReference type="SAM" id="MobiDB-lite"/>
    </source>
</evidence>
<comment type="similarity">
    <text evidence="2">Belongs to the glycosyltransferase 47 family.</text>
</comment>
<gene>
    <name evidence="9" type="ORF">FRX31_035014</name>
</gene>
<evidence type="ECO:0000259" key="8">
    <source>
        <dbReference type="Pfam" id="PF03016"/>
    </source>
</evidence>
<comment type="caution">
    <text evidence="9">The sequence shown here is derived from an EMBL/GenBank/DDBJ whole genome shotgun (WGS) entry which is preliminary data.</text>
</comment>
<accession>A0A7J6US95</accession>
<feature type="transmembrane region" description="Helical" evidence="7">
    <location>
        <begin position="12"/>
        <end position="30"/>
    </location>
</feature>
<evidence type="ECO:0000313" key="10">
    <source>
        <dbReference type="Proteomes" id="UP000554482"/>
    </source>
</evidence>
<keyword evidence="3 9" id="KW-0328">Glycosyltransferase</keyword>
<feature type="domain" description="Exostosin GT47" evidence="8">
    <location>
        <begin position="139"/>
        <end position="423"/>
    </location>
</feature>
<evidence type="ECO:0000256" key="3">
    <source>
        <dbReference type="ARBA" id="ARBA00022676"/>
    </source>
</evidence>
<keyword evidence="4" id="KW-0735">Signal-anchor</keyword>
<dbReference type="InterPro" id="IPR004263">
    <property type="entry name" value="Exostosin"/>
</dbReference>
<evidence type="ECO:0000256" key="1">
    <source>
        <dbReference type="ARBA" id="ARBA00004323"/>
    </source>
</evidence>
<dbReference type="OrthoDB" id="1924787at2759"/>
<keyword evidence="7" id="KW-0472">Membrane</keyword>
<name>A0A7J6US95_THATH</name>